<dbReference type="Proteomes" id="UP000005801">
    <property type="component" value="Unassembled WGS sequence"/>
</dbReference>
<organism evidence="1 2">
    <name type="scientific">Plesiocystis pacifica SIR-1</name>
    <dbReference type="NCBI Taxonomy" id="391625"/>
    <lineage>
        <taxon>Bacteria</taxon>
        <taxon>Pseudomonadati</taxon>
        <taxon>Myxococcota</taxon>
        <taxon>Polyangia</taxon>
        <taxon>Nannocystales</taxon>
        <taxon>Nannocystaceae</taxon>
        <taxon>Plesiocystis</taxon>
    </lineage>
</organism>
<keyword evidence="2" id="KW-1185">Reference proteome</keyword>
<comment type="caution">
    <text evidence="1">The sequence shown here is derived from an EMBL/GenBank/DDBJ whole genome shotgun (WGS) entry which is preliminary data.</text>
</comment>
<dbReference type="AlphaFoldDB" id="A6G0I2"/>
<gene>
    <name evidence="1" type="ORF">PPSIR1_37084</name>
</gene>
<dbReference type="STRING" id="391625.PPSIR1_37084"/>
<sequence length="133" mass="14676">MSTIELPPEPGAFPKSALFDGPYTAVPELPLGKWSVIANQRIYVLTIHGEKGGEVSAELNSGDVVDAKWDSKNQRLTFTRVVPNVVKQSWTGYVMAHDPDDPKMRMAGTFENIKPIVSPNASGWYATMNLEKK</sequence>
<accession>A6G0I2</accession>
<reference evidence="1 2" key="1">
    <citation type="submission" date="2007-06" db="EMBL/GenBank/DDBJ databases">
        <authorList>
            <person name="Shimkets L."/>
            <person name="Ferriera S."/>
            <person name="Johnson J."/>
            <person name="Kravitz S."/>
            <person name="Beeson K."/>
            <person name="Sutton G."/>
            <person name="Rogers Y.-H."/>
            <person name="Friedman R."/>
            <person name="Frazier M."/>
            <person name="Venter J.C."/>
        </authorList>
    </citation>
    <scope>NUCLEOTIDE SEQUENCE [LARGE SCALE GENOMIC DNA]</scope>
    <source>
        <strain evidence="1 2">SIR-1</strain>
    </source>
</reference>
<proteinExistence type="predicted"/>
<evidence type="ECO:0000313" key="1">
    <source>
        <dbReference type="EMBL" id="EDM80628.1"/>
    </source>
</evidence>
<protein>
    <submittedName>
        <fullName evidence="1">Uncharacterized protein</fullName>
    </submittedName>
</protein>
<evidence type="ECO:0000313" key="2">
    <source>
        <dbReference type="Proteomes" id="UP000005801"/>
    </source>
</evidence>
<dbReference type="EMBL" id="ABCS01000009">
    <property type="protein sequence ID" value="EDM80628.1"/>
    <property type="molecule type" value="Genomic_DNA"/>
</dbReference>
<dbReference type="RefSeq" id="WP_006970231.1">
    <property type="nucleotide sequence ID" value="NZ_ABCS01000009.1"/>
</dbReference>
<name>A6G0I2_9BACT</name>